<dbReference type="AlphaFoldDB" id="A0AAF0TFJ0"/>
<name>A0AAF0TFJ0_SOLVR</name>
<evidence type="ECO:0000313" key="2">
    <source>
        <dbReference type="Proteomes" id="UP001234989"/>
    </source>
</evidence>
<proteinExistence type="predicted"/>
<accession>A0AAF0TFJ0</accession>
<sequence>MQAMVHSSSQDTFQVLMFTQ</sequence>
<protein>
    <submittedName>
        <fullName evidence="1">Uncharacterized protein</fullName>
    </submittedName>
</protein>
<evidence type="ECO:0000313" key="1">
    <source>
        <dbReference type="EMBL" id="WMV17331.1"/>
    </source>
</evidence>
<dbReference type="EMBL" id="CP133613">
    <property type="protein sequence ID" value="WMV17331.1"/>
    <property type="molecule type" value="Genomic_DNA"/>
</dbReference>
<gene>
    <name evidence="1" type="ORF">MTR67_010716</name>
</gene>
<organism evidence="1 2">
    <name type="scientific">Solanum verrucosum</name>
    <dbReference type="NCBI Taxonomy" id="315347"/>
    <lineage>
        <taxon>Eukaryota</taxon>
        <taxon>Viridiplantae</taxon>
        <taxon>Streptophyta</taxon>
        <taxon>Embryophyta</taxon>
        <taxon>Tracheophyta</taxon>
        <taxon>Spermatophyta</taxon>
        <taxon>Magnoliopsida</taxon>
        <taxon>eudicotyledons</taxon>
        <taxon>Gunneridae</taxon>
        <taxon>Pentapetalae</taxon>
        <taxon>asterids</taxon>
        <taxon>lamiids</taxon>
        <taxon>Solanales</taxon>
        <taxon>Solanaceae</taxon>
        <taxon>Solanoideae</taxon>
        <taxon>Solaneae</taxon>
        <taxon>Solanum</taxon>
    </lineage>
</organism>
<reference evidence="1" key="1">
    <citation type="submission" date="2023-08" db="EMBL/GenBank/DDBJ databases">
        <title>A de novo genome assembly of Solanum verrucosum Schlechtendal, a Mexican diploid species geographically isolated from the other diploid A-genome species in potato relatives.</title>
        <authorList>
            <person name="Hosaka K."/>
        </authorList>
    </citation>
    <scope>NUCLEOTIDE SEQUENCE</scope>
    <source>
        <tissue evidence="1">Young leaves</tissue>
    </source>
</reference>
<keyword evidence="2" id="KW-1185">Reference proteome</keyword>
<dbReference type="Proteomes" id="UP001234989">
    <property type="component" value="Chromosome 2"/>
</dbReference>